<dbReference type="EMBL" id="JBHSAC010000056">
    <property type="protein sequence ID" value="MFC3932479.1"/>
    <property type="molecule type" value="Genomic_DNA"/>
</dbReference>
<feature type="transmembrane region" description="Helical" evidence="1">
    <location>
        <begin position="333"/>
        <end position="352"/>
    </location>
</feature>
<keyword evidence="1" id="KW-0812">Transmembrane</keyword>
<keyword evidence="1" id="KW-1133">Transmembrane helix</keyword>
<organism evidence="2 3">
    <name type="scientific">Streptococcus dentapri</name>
    <dbReference type="NCBI Taxonomy" id="573564"/>
    <lineage>
        <taxon>Bacteria</taxon>
        <taxon>Bacillati</taxon>
        <taxon>Bacillota</taxon>
        <taxon>Bacilli</taxon>
        <taxon>Lactobacillales</taxon>
        <taxon>Streptococcaceae</taxon>
        <taxon>Streptococcus</taxon>
    </lineage>
</organism>
<evidence type="ECO:0000313" key="3">
    <source>
        <dbReference type="Proteomes" id="UP001595901"/>
    </source>
</evidence>
<comment type="caution">
    <text evidence="2">The sequence shown here is derived from an EMBL/GenBank/DDBJ whole genome shotgun (WGS) entry which is preliminary data.</text>
</comment>
<dbReference type="Proteomes" id="UP001595901">
    <property type="component" value="Unassembled WGS sequence"/>
</dbReference>
<reference evidence="3" key="1">
    <citation type="journal article" date="2019" name="Int. J. Syst. Evol. Microbiol.">
        <title>The Global Catalogue of Microorganisms (GCM) 10K type strain sequencing project: providing services to taxonomists for standard genome sequencing and annotation.</title>
        <authorList>
            <consortium name="The Broad Institute Genomics Platform"/>
            <consortium name="The Broad Institute Genome Sequencing Center for Infectious Disease"/>
            <person name="Wu L."/>
            <person name="Ma J."/>
        </authorList>
    </citation>
    <scope>NUCLEOTIDE SEQUENCE [LARGE SCALE GENOMIC DNA]</scope>
    <source>
        <strain evidence="3">CCUG 58728</strain>
    </source>
</reference>
<dbReference type="RefSeq" id="WP_380431929.1">
    <property type="nucleotide sequence ID" value="NZ_JBHSAC010000056.1"/>
</dbReference>
<keyword evidence="1" id="KW-0472">Membrane</keyword>
<feature type="transmembrane region" description="Helical" evidence="1">
    <location>
        <begin position="12"/>
        <end position="28"/>
    </location>
</feature>
<proteinExistence type="predicted"/>
<evidence type="ECO:0000256" key="1">
    <source>
        <dbReference type="SAM" id="Phobius"/>
    </source>
</evidence>
<keyword evidence="3" id="KW-1185">Reference proteome</keyword>
<protein>
    <recommendedName>
        <fullName evidence="4">Major facilitator superfamily permease</fullName>
    </recommendedName>
</protein>
<feature type="transmembrane region" description="Helical" evidence="1">
    <location>
        <begin position="268"/>
        <end position="289"/>
    </location>
</feature>
<feature type="transmembrane region" description="Helical" evidence="1">
    <location>
        <begin position="177"/>
        <end position="210"/>
    </location>
</feature>
<sequence>MKKETYQLFKPLLFIVLFSFLLIFPQWVTKGVIFGADSIFHYNRFYEAAMQIKNWNYSYFISIYGFQQSGRIVNAVYGPFFAYFQGLLVLLGRSWFGYQLLSRFVLGVIAGLSMYKLLKAAKIKDEISIPIALLYLTTFSIQYWTMRQGFTSWGAAFLPYCFIPAIRFTFYKEVHPIQLAVSVALIFQVHLLSTLFLIIMYIPFFVYGFFQTQKKLKVIGQGLLSVGLALLLTANVWLALLFLRMENRLLDPFINGLMDNNAINTGSSYWIITPYPLVLFLIGQIIYLVVRWRNMAKWKRILHSVYLLFIMLSTTLVPWKWMVDRGIKFAELIQFPFRFFIPATILLLLIGAMTLNRFVKWRKLSCWILTIFALIGAIQASVDTYQQAKIAEKHHYVLRSSLHVHTAGTYQEQRQAVFDSNLDLLLQKIRKSTPDYVPVYNSIKGYNTYNLYAEKVIFKEGFTKVVNNDGSLSLTWDSDGGQTELPVVVYKKTKLILNQQVLKNYELKLSTFGNPTVTSKQGVNKLTISFTVPVYFTFALWVTILTWLGLVLYWLYYRIKGYDFQVLHSE</sequence>
<evidence type="ECO:0008006" key="4">
    <source>
        <dbReference type="Google" id="ProtNLM"/>
    </source>
</evidence>
<evidence type="ECO:0000313" key="2">
    <source>
        <dbReference type="EMBL" id="MFC3932479.1"/>
    </source>
</evidence>
<feature type="transmembrane region" description="Helical" evidence="1">
    <location>
        <begin position="222"/>
        <end position="243"/>
    </location>
</feature>
<feature type="transmembrane region" description="Helical" evidence="1">
    <location>
        <begin position="534"/>
        <end position="556"/>
    </location>
</feature>
<gene>
    <name evidence="2" type="ORF">ACFOSE_06830</name>
</gene>
<feature type="transmembrane region" description="Helical" evidence="1">
    <location>
        <begin position="301"/>
        <end position="321"/>
    </location>
</feature>
<feature type="transmembrane region" description="Helical" evidence="1">
    <location>
        <begin position="364"/>
        <end position="382"/>
    </location>
</feature>
<name>A0ABV8D1Q6_9STRE</name>
<accession>A0ABV8D1Q6</accession>